<keyword evidence="8 11" id="KW-1133">Transmembrane helix</keyword>
<evidence type="ECO:0000256" key="5">
    <source>
        <dbReference type="ARBA" id="ARBA00022679"/>
    </source>
</evidence>
<dbReference type="PROSITE" id="PS50109">
    <property type="entry name" value="HIS_KIN"/>
    <property type="match status" value="1"/>
</dbReference>
<dbReference type="GO" id="GO:0004721">
    <property type="term" value="F:phosphoprotein phosphatase activity"/>
    <property type="evidence" value="ECO:0007669"/>
    <property type="project" value="TreeGrafter"/>
</dbReference>
<dbReference type="InterPro" id="IPR005467">
    <property type="entry name" value="His_kinase_dom"/>
</dbReference>
<feature type="domain" description="Histidine kinase" evidence="12">
    <location>
        <begin position="124"/>
        <end position="328"/>
    </location>
</feature>
<protein>
    <recommendedName>
        <fullName evidence="3">histidine kinase</fullName>
        <ecNumber evidence="3">2.7.13.3</ecNumber>
    </recommendedName>
</protein>
<evidence type="ECO:0000256" key="9">
    <source>
        <dbReference type="ARBA" id="ARBA00023012"/>
    </source>
</evidence>
<feature type="transmembrane region" description="Helical" evidence="11">
    <location>
        <begin position="12"/>
        <end position="32"/>
    </location>
</feature>
<evidence type="ECO:0000256" key="10">
    <source>
        <dbReference type="ARBA" id="ARBA00023136"/>
    </source>
</evidence>
<gene>
    <name evidence="13" type="primary">graS</name>
    <name evidence="13" type="ORF">ERS852540_01561</name>
</gene>
<keyword evidence="9" id="KW-0902">Two-component regulatory system</keyword>
<evidence type="ECO:0000256" key="4">
    <source>
        <dbReference type="ARBA" id="ARBA00022475"/>
    </source>
</evidence>
<dbReference type="EMBL" id="CZBY01000012">
    <property type="protein sequence ID" value="CUQ87699.1"/>
    <property type="molecule type" value="Genomic_DNA"/>
</dbReference>
<keyword evidence="10 11" id="KW-0472">Membrane</keyword>
<evidence type="ECO:0000256" key="11">
    <source>
        <dbReference type="SAM" id="Phobius"/>
    </source>
</evidence>
<reference evidence="13 14" key="1">
    <citation type="submission" date="2015-09" db="EMBL/GenBank/DDBJ databases">
        <authorList>
            <consortium name="Pathogen Informatics"/>
        </authorList>
    </citation>
    <scope>NUCLEOTIDE SEQUENCE [LARGE SCALE GENOMIC DNA]</scope>
    <source>
        <strain evidence="13 14">2789STDY5834928</strain>
    </source>
</reference>
<accession>A0A174ZS64</accession>
<dbReference type="STRING" id="39492.ERS852540_01561"/>
<evidence type="ECO:0000256" key="8">
    <source>
        <dbReference type="ARBA" id="ARBA00022989"/>
    </source>
</evidence>
<evidence type="ECO:0000313" key="13">
    <source>
        <dbReference type="EMBL" id="CUQ87699.1"/>
    </source>
</evidence>
<proteinExistence type="predicted"/>
<comment type="catalytic activity">
    <reaction evidence="1">
        <text>ATP + protein L-histidine = ADP + protein N-phospho-L-histidine.</text>
        <dbReference type="EC" id="2.7.13.3"/>
    </reaction>
</comment>
<evidence type="ECO:0000256" key="6">
    <source>
        <dbReference type="ARBA" id="ARBA00022692"/>
    </source>
</evidence>
<dbReference type="GO" id="GO:0016036">
    <property type="term" value="P:cellular response to phosphate starvation"/>
    <property type="evidence" value="ECO:0007669"/>
    <property type="project" value="TreeGrafter"/>
</dbReference>
<keyword evidence="7 13" id="KW-0418">Kinase</keyword>
<sequence length="332" mass="37325">MKFFLDFIRSRVITLVCIIIAAVIFAVVLSLYNLPSEPVLYALLLSLAAVTAIGAVTFIKAYRKHNILTRLANEITVSADNLPKAVSADDKDYGRLIRTLSVYCISLKEKSANSLQATNEYYTMWVHQIKTPISAMRLMLQSEDSESNRRLSDELMKIEQYVDMALCYVRLESSGNDLVIKHYSLDDIVKKSVRKFSTQFIGKKLSLDYKELDTDILTDEKWLSFIIEQLLSNAIKYTAKGSVSIYMKPDTDRKILCIADTGIGIDPADLPRIFDNSYTGLNGRYDMKASGIGLYLCRCIADMLGITLTAVSELGKGSVFMLDLTESKIRHE</sequence>
<evidence type="ECO:0000256" key="1">
    <source>
        <dbReference type="ARBA" id="ARBA00000085"/>
    </source>
</evidence>
<dbReference type="InterPro" id="IPR003594">
    <property type="entry name" value="HATPase_dom"/>
</dbReference>
<dbReference type="AlphaFoldDB" id="A0A174ZS64"/>
<comment type="subcellular location">
    <subcellularLocation>
        <location evidence="2">Cell membrane</location>
        <topology evidence="2">Multi-pass membrane protein</topology>
    </subcellularLocation>
</comment>
<keyword evidence="4" id="KW-1003">Cell membrane</keyword>
<dbReference type="InterPro" id="IPR050351">
    <property type="entry name" value="BphY/WalK/GraS-like"/>
</dbReference>
<evidence type="ECO:0000256" key="3">
    <source>
        <dbReference type="ARBA" id="ARBA00012438"/>
    </source>
</evidence>
<dbReference type="SMART" id="SM00387">
    <property type="entry name" value="HATPase_c"/>
    <property type="match status" value="1"/>
</dbReference>
<name>A0A174ZS64_9FIRM</name>
<dbReference type="SUPFAM" id="SSF55874">
    <property type="entry name" value="ATPase domain of HSP90 chaperone/DNA topoisomerase II/histidine kinase"/>
    <property type="match status" value="1"/>
</dbReference>
<keyword evidence="5 13" id="KW-0808">Transferase</keyword>
<dbReference type="InterPro" id="IPR036890">
    <property type="entry name" value="HATPase_C_sf"/>
</dbReference>
<organism evidence="13 14">
    <name type="scientific">[Eubacterium] siraeum</name>
    <dbReference type="NCBI Taxonomy" id="39492"/>
    <lineage>
        <taxon>Bacteria</taxon>
        <taxon>Bacillati</taxon>
        <taxon>Bacillota</taxon>
        <taxon>Clostridia</taxon>
        <taxon>Eubacteriales</taxon>
        <taxon>Oscillospiraceae</taxon>
        <taxon>Oscillospiraceae incertae sedis</taxon>
    </lineage>
</organism>
<dbReference type="OrthoDB" id="9780487at2"/>
<dbReference type="Gene3D" id="3.30.565.10">
    <property type="entry name" value="Histidine kinase-like ATPase, C-terminal domain"/>
    <property type="match status" value="1"/>
</dbReference>
<dbReference type="Proteomes" id="UP000095662">
    <property type="component" value="Unassembled WGS sequence"/>
</dbReference>
<evidence type="ECO:0000313" key="14">
    <source>
        <dbReference type="Proteomes" id="UP000095662"/>
    </source>
</evidence>
<feature type="transmembrane region" description="Helical" evidence="11">
    <location>
        <begin position="38"/>
        <end position="59"/>
    </location>
</feature>
<evidence type="ECO:0000259" key="12">
    <source>
        <dbReference type="PROSITE" id="PS50109"/>
    </source>
</evidence>
<dbReference type="InterPro" id="IPR004358">
    <property type="entry name" value="Sig_transdc_His_kin-like_C"/>
</dbReference>
<evidence type="ECO:0000256" key="2">
    <source>
        <dbReference type="ARBA" id="ARBA00004651"/>
    </source>
</evidence>
<evidence type="ECO:0000256" key="7">
    <source>
        <dbReference type="ARBA" id="ARBA00022777"/>
    </source>
</evidence>
<dbReference type="EC" id="2.7.13.3" evidence="3"/>
<dbReference type="Pfam" id="PF02518">
    <property type="entry name" value="HATPase_c"/>
    <property type="match status" value="1"/>
</dbReference>
<dbReference type="PANTHER" id="PTHR45453:SF2">
    <property type="entry name" value="HISTIDINE KINASE"/>
    <property type="match status" value="1"/>
</dbReference>
<dbReference type="GO" id="GO:0005886">
    <property type="term" value="C:plasma membrane"/>
    <property type="evidence" value="ECO:0007669"/>
    <property type="project" value="UniProtKB-SubCell"/>
</dbReference>
<dbReference type="PRINTS" id="PR00344">
    <property type="entry name" value="BCTRLSENSOR"/>
</dbReference>
<dbReference type="PANTHER" id="PTHR45453">
    <property type="entry name" value="PHOSPHATE REGULON SENSOR PROTEIN PHOR"/>
    <property type="match status" value="1"/>
</dbReference>
<keyword evidence="6 11" id="KW-0812">Transmembrane</keyword>
<dbReference type="GO" id="GO:0000155">
    <property type="term" value="F:phosphorelay sensor kinase activity"/>
    <property type="evidence" value="ECO:0007669"/>
    <property type="project" value="TreeGrafter"/>
</dbReference>